<dbReference type="GO" id="GO:0042626">
    <property type="term" value="F:ATPase-coupled transmembrane transporter activity"/>
    <property type="evidence" value="ECO:0007669"/>
    <property type="project" value="TreeGrafter"/>
</dbReference>
<keyword evidence="2" id="KW-0547">Nucleotide-binding</keyword>
<evidence type="ECO:0000313" key="5">
    <source>
        <dbReference type="EMBL" id="MCX2720584.1"/>
    </source>
</evidence>
<dbReference type="GO" id="GO:0005524">
    <property type="term" value="F:ATP binding"/>
    <property type="evidence" value="ECO:0007669"/>
    <property type="project" value="UniProtKB-KW"/>
</dbReference>
<keyword evidence="1" id="KW-0813">Transport</keyword>
<accession>A0AAE3SPD8</accession>
<gene>
    <name evidence="5" type="ORF">OO016_13300</name>
</gene>
<organism evidence="5 6">
    <name type="scientific">Lentiprolixibacter aurantiacus</name>
    <dbReference type="NCBI Taxonomy" id="2993939"/>
    <lineage>
        <taxon>Bacteria</taxon>
        <taxon>Pseudomonadati</taxon>
        <taxon>Bacteroidota</taxon>
        <taxon>Flavobacteriia</taxon>
        <taxon>Flavobacteriales</taxon>
        <taxon>Flavobacteriaceae</taxon>
        <taxon>Lentiprolixibacter</taxon>
    </lineage>
</organism>
<dbReference type="GO" id="GO:0043190">
    <property type="term" value="C:ATP-binding cassette (ABC) transporter complex"/>
    <property type="evidence" value="ECO:0007669"/>
    <property type="project" value="TreeGrafter"/>
</dbReference>
<name>A0AAE3SPD8_9FLAO</name>
<dbReference type="SUPFAM" id="SSF52540">
    <property type="entry name" value="P-loop containing nucleoside triphosphate hydrolases"/>
    <property type="match status" value="2"/>
</dbReference>
<dbReference type="GO" id="GO:0016887">
    <property type="term" value="F:ATP hydrolysis activity"/>
    <property type="evidence" value="ECO:0007669"/>
    <property type="project" value="InterPro"/>
</dbReference>
<proteinExistence type="predicted"/>
<dbReference type="InterPro" id="IPR003593">
    <property type="entry name" value="AAA+_ATPase"/>
</dbReference>
<evidence type="ECO:0000313" key="6">
    <source>
        <dbReference type="Proteomes" id="UP001207116"/>
    </source>
</evidence>
<dbReference type="SMART" id="SM00382">
    <property type="entry name" value="AAA"/>
    <property type="match status" value="1"/>
</dbReference>
<evidence type="ECO:0000256" key="1">
    <source>
        <dbReference type="ARBA" id="ARBA00022448"/>
    </source>
</evidence>
<sequence length="419" mass="47108">MAIVHWTIFADNESDREQLFEQLLLGQDLPKELEYLKGMKGGLFSQSEIDRFIEEEERHDLNFLTAGSRQHLNTLSSGERKKALLEYLLSQDNEFLVLDNPLDNLDTASREVLRGLLSKLARDIPLVQLITRKTDQFSFPSRWAVFHEDKLRVIDNLSYLETITNTAPFKKSVPGPLNPIAQVSDPLVLFKKVSLSYGEKPVLHQVSWELKSGEFWQLSGPNGSGKTTMLSLITGENPKAYGQDISLFGNKKGSGESVWDIKEKLGYFTPAMIDRFRGYHSLENMLISGLHDSIGLYVQPSRAEKQLARKWLDFLGMKDLSQRYFHELSLGQQRLIMCVRAMIKHPPLLILDEPTTGLDDTAATLVVGLVNQIARSTDSCVVFVSHRPEPGLNPQFTYILSPGKEGSTGKVIEASAGMK</sequence>
<dbReference type="Pfam" id="PF00005">
    <property type="entry name" value="ABC_tran"/>
    <property type="match status" value="1"/>
</dbReference>
<feature type="domain" description="ABC transporter" evidence="4">
    <location>
        <begin position="188"/>
        <end position="418"/>
    </location>
</feature>
<reference evidence="5" key="1">
    <citation type="submission" date="2022-11" db="EMBL/GenBank/DDBJ databases">
        <title>The characterization of three novel Bacteroidetes species and genomic analysis of their roles in tidal elemental geochemical cycles.</title>
        <authorList>
            <person name="Ma K.-J."/>
        </authorList>
    </citation>
    <scope>NUCLEOTIDE SEQUENCE</scope>
    <source>
        <strain evidence="5">M415</strain>
    </source>
</reference>
<evidence type="ECO:0000256" key="2">
    <source>
        <dbReference type="ARBA" id="ARBA00022741"/>
    </source>
</evidence>
<dbReference type="PANTHER" id="PTHR43553:SF3">
    <property type="entry name" value="ABC TRANSPORTER ATP-BINDING PROTEIN MODF"/>
    <property type="match status" value="1"/>
</dbReference>
<dbReference type="InterPro" id="IPR027417">
    <property type="entry name" value="P-loop_NTPase"/>
</dbReference>
<dbReference type="AlphaFoldDB" id="A0AAE3SPD8"/>
<protein>
    <submittedName>
        <fullName evidence="5">ATP-binding cassette domain-containing protein</fullName>
    </submittedName>
</protein>
<dbReference type="Proteomes" id="UP001207116">
    <property type="component" value="Unassembled WGS sequence"/>
</dbReference>
<dbReference type="EMBL" id="JAPFQP010000004">
    <property type="protein sequence ID" value="MCX2720584.1"/>
    <property type="molecule type" value="Genomic_DNA"/>
</dbReference>
<dbReference type="PROSITE" id="PS50893">
    <property type="entry name" value="ABC_TRANSPORTER_2"/>
    <property type="match status" value="1"/>
</dbReference>
<dbReference type="RefSeq" id="WP_266014953.1">
    <property type="nucleotide sequence ID" value="NZ_JAPFQP010000004.1"/>
</dbReference>
<dbReference type="Gene3D" id="3.40.50.300">
    <property type="entry name" value="P-loop containing nucleotide triphosphate hydrolases"/>
    <property type="match status" value="2"/>
</dbReference>
<evidence type="ECO:0000256" key="3">
    <source>
        <dbReference type="ARBA" id="ARBA00022840"/>
    </source>
</evidence>
<dbReference type="InterPro" id="IPR050095">
    <property type="entry name" value="ECF_ABC_transporter_ATP-bd"/>
</dbReference>
<comment type="caution">
    <text evidence="5">The sequence shown here is derived from an EMBL/GenBank/DDBJ whole genome shotgun (WGS) entry which is preliminary data.</text>
</comment>
<keyword evidence="6" id="KW-1185">Reference proteome</keyword>
<dbReference type="InterPro" id="IPR003439">
    <property type="entry name" value="ABC_transporter-like_ATP-bd"/>
</dbReference>
<evidence type="ECO:0000259" key="4">
    <source>
        <dbReference type="PROSITE" id="PS50893"/>
    </source>
</evidence>
<dbReference type="PANTHER" id="PTHR43553">
    <property type="entry name" value="HEAVY METAL TRANSPORTER"/>
    <property type="match status" value="1"/>
</dbReference>
<keyword evidence="3 5" id="KW-0067">ATP-binding</keyword>